<proteinExistence type="predicted"/>
<dbReference type="InterPro" id="IPR016181">
    <property type="entry name" value="Acyl_CoA_acyltransferase"/>
</dbReference>
<reference evidence="4 5" key="1">
    <citation type="journal article" date="2015" name="Nature">
        <title>rRNA introns, odd ribosomes, and small enigmatic genomes across a large radiation of phyla.</title>
        <authorList>
            <person name="Brown C.T."/>
            <person name="Hug L.A."/>
            <person name="Thomas B.C."/>
            <person name="Sharon I."/>
            <person name="Castelle C.J."/>
            <person name="Singh A."/>
            <person name="Wilkins M.J."/>
            <person name="Williams K.H."/>
            <person name="Banfield J.F."/>
        </authorList>
    </citation>
    <scope>NUCLEOTIDE SEQUENCE [LARGE SCALE GENOMIC DNA]</scope>
</reference>
<dbReference type="PROSITE" id="PS51186">
    <property type="entry name" value="GNAT"/>
    <property type="match status" value="1"/>
</dbReference>
<evidence type="ECO:0000256" key="2">
    <source>
        <dbReference type="ARBA" id="ARBA00023315"/>
    </source>
</evidence>
<feature type="domain" description="N-acetyltransferase" evidence="3">
    <location>
        <begin position="3"/>
        <end position="151"/>
    </location>
</feature>
<evidence type="ECO:0000259" key="3">
    <source>
        <dbReference type="PROSITE" id="PS51186"/>
    </source>
</evidence>
<sequence>MNIKFKEANLQDAETILKIEKSVSSLTYHSCNSVNDIIKDYLRKGFLFLILVDNKPAGIISYELIDQSFAYINGLIVTPEYQNQGIASKALAFLLSILKEIEKIELVTHPQNTAALKLYSKYGFIVTGQKENYYGDGEPRLILTKVNKKKL</sequence>
<dbReference type="STRING" id="1618480.US11_C0001G0016"/>
<dbReference type="GO" id="GO:0016747">
    <property type="term" value="F:acyltransferase activity, transferring groups other than amino-acyl groups"/>
    <property type="evidence" value="ECO:0007669"/>
    <property type="project" value="InterPro"/>
</dbReference>
<dbReference type="Proteomes" id="UP000034344">
    <property type="component" value="Unassembled WGS sequence"/>
</dbReference>
<dbReference type="PANTHER" id="PTHR42919:SF8">
    <property type="entry name" value="N-ALPHA-ACETYLTRANSFERASE 50"/>
    <property type="match status" value="1"/>
</dbReference>
<comment type="caution">
    <text evidence="4">The sequence shown here is derived from an EMBL/GenBank/DDBJ whole genome shotgun (WGS) entry which is preliminary data.</text>
</comment>
<dbReference type="InterPro" id="IPR000182">
    <property type="entry name" value="GNAT_dom"/>
</dbReference>
<dbReference type="PANTHER" id="PTHR42919">
    <property type="entry name" value="N-ALPHA-ACETYLTRANSFERASE"/>
    <property type="match status" value="1"/>
</dbReference>
<keyword evidence="1 4" id="KW-0808">Transferase</keyword>
<dbReference type="Pfam" id="PF00583">
    <property type="entry name" value="Acetyltransf_1"/>
    <property type="match status" value="1"/>
</dbReference>
<dbReference type="SUPFAM" id="SSF55729">
    <property type="entry name" value="Acyl-CoA N-acyltransferases (Nat)"/>
    <property type="match status" value="1"/>
</dbReference>
<name>A0A0G0E956_9BACT</name>
<evidence type="ECO:0000256" key="1">
    <source>
        <dbReference type="ARBA" id="ARBA00022679"/>
    </source>
</evidence>
<dbReference type="CDD" id="cd04301">
    <property type="entry name" value="NAT_SF"/>
    <property type="match status" value="1"/>
</dbReference>
<evidence type="ECO:0000313" key="4">
    <source>
        <dbReference type="EMBL" id="KKQ02057.1"/>
    </source>
</evidence>
<dbReference type="InterPro" id="IPR051556">
    <property type="entry name" value="N-term/lysine_N-AcTrnsfr"/>
</dbReference>
<organism evidence="4 5">
    <name type="scientific">Candidatus Roizmanbacteria bacterium GW2011_GWA2_36_23</name>
    <dbReference type="NCBI Taxonomy" id="1618480"/>
    <lineage>
        <taxon>Bacteria</taxon>
        <taxon>Candidatus Roizmaniibacteriota</taxon>
    </lineage>
</organism>
<dbReference type="AlphaFoldDB" id="A0A0G0E956"/>
<gene>
    <name evidence="4" type="ORF">US11_C0001G0016</name>
</gene>
<dbReference type="EMBL" id="LBRS01000001">
    <property type="protein sequence ID" value="KKQ02057.1"/>
    <property type="molecule type" value="Genomic_DNA"/>
</dbReference>
<keyword evidence="2" id="KW-0012">Acyltransferase</keyword>
<accession>A0A0G0E956</accession>
<evidence type="ECO:0000313" key="5">
    <source>
        <dbReference type="Proteomes" id="UP000034344"/>
    </source>
</evidence>
<dbReference type="Gene3D" id="3.40.630.30">
    <property type="match status" value="1"/>
</dbReference>
<protein>
    <submittedName>
        <fullName evidence="4">Ribosomal-protein-alanine acetyltransferase</fullName>
    </submittedName>
</protein>